<keyword evidence="7" id="KW-1185">Reference proteome</keyword>
<name>A0ABP7P0D0_9GAMM</name>
<dbReference type="Gene3D" id="1.20.120.550">
    <property type="entry name" value="Membrane associated eicosanoid/glutathione metabolism-like domain"/>
    <property type="match status" value="1"/>
</dbReference>
<dbReference type="EMBL" id="BAABBO010000007">
    <property type="protein sequence ID" value="GAA3957498.1"/>
    <property type="molecule type" value="Genomic_DNA"/>
</dbReference>
<evidence type="ECO:0000256" key="4">
    <source>
        <dbReference type="ARBA" id="ARBA00023136"/>
    </source>
</evidence>
<reference evidence="7" key="1">
    <citation type="journal article" date="2019" name="Int. J. Syst. Evol. Microbiol.">
        <title>The Global Catalogue of Microorganisms (GCM) 10K type strain sequencing project: providing services to taxonomists for standard genome sequencing and annotation.</title>
        <authorList>
            <consortium name="The Broad Institute Genomics Platform"/>
            <consortium name="The Broad Institute Genome Sequencing Center for Infectious Disease"/>
            <person name="Wu L."/>
            <person name="Ma J."/>
        </authorList>
    </citation>
    <scope>NUCLEOTIDE SEQUENCE [LARGE SCALE GENOMIC DNA]</scope>
    <source>
        <strain evidence="7">JCM 17555</strain>
    </source>
</reference>
<feature type="transmembrane region" description="Helical" evidence="5">
    <location>
        <begin position="65"/>
        <end position="88"/>
    </location>
</feature>
<accession>A0ABP7P0D0</accession>
<dbReference type="SUPFAM" id="SSF161084">
    <property type="entry name" value="MAPEG domain-like"/>
    <property type="match status" value="1"/>
</dbReference>
<keyword evidence="3 5" id="KW-1133">Transmembrane helix</keyword>
<dbReference type="Proteomes" id="UP001501337">
    <property type="component" value="Unassembled WGS sequence"/>
</dbReference>
<sequence>MTSSVLAWLLVFFVVNFGLAFLLAMNVSRIRIRKNISNGHGNDLELKKAIRAHANALEHTVPFGLLLLVAALSGSGSATIAVLTIAFSLARFSHAYGMLTVGFQARRIGAAVTYLFEIAVLLVLCVNAASL</sequence>
<dbReference type="PANTHER" id="PTHR35814:SF1">
    <property type="entry name" value="GLUTATHIONE S-TRANSFERASE-RELATED"/>
    <property type="match status" value="1"/>
</dbReference>
<dbReference type="RefSeq" id="WP_344804902.1">
    <property type="nucleotide sequence ID" value="NZ_BAABBO010000007.1"/>
</dbReference>
<evidence type="ECO:0008006" key="8">
    <source>
        <dbReference type="Google" id="ProtNLM"/>
    </source>
</evidence>
<evidence type="ECO:0000313" key="7">
    <source>
        <dbReference type="Proteomes" id="UP001501337"/>
    </source>
</evidence>
<dbReference type="InterPro" id="IPR001129">
    <property type="entry name" value="Membr-assoc_MAPEG"/>
</dbReference>
<evidence type="ECO:0000256" key="2">
    <source>
        <dbReference type="ARBA" id="ARBA00022692"/>
    </source>
</evidence>
<proteinExistence type="predicted"/>
<evidence type="ECO:0000313" key="6">
    <source>
        <dbReference type="EMBL" id="GAA3957498.1"/>
    </source>
</evidence>
<dbReference type="PANTHER" id="PTHR35814">
    <property type="match status" value="1"/>
</dbReference>
<feature type="transmembrane region" description="Helical" evidence="5">
    <location>
        <begin position="6"/>
        <end position="25"/>
    </location>
</feature>
<evidence type="ECO:0000256" key="5">
    <source>
        <dbReference type="SAM" id="Phobius"/>
    </source>
</evidence>
<organism evidence="6 7">
    <name type="scientific">Allohahella marinimesophila</name>
    <dbReference type="NCBI Taxonomy" id="1054972"/>
    <lineage>
        <taxon>Bacteria</taxon>
        <taxon>Pseudomonadati</taxon>
        <taxon>Pseudomonadota</taxon>
        <taxon>Gammaproteobacteria</taxon>
        <taxon>Oceanospirillales</taxon>
        <taxon>Hahellaceae</taxon>
        <taxon>Allohahella</taxon>
    </lineage>
</organism>
<comment type="caution">
    <text evidence="6">The sequence shown here is derived from an EMBL/GenBank/DDBJ whole genome shotgun (WGS) entry which is preliminary data.</text>
</comment>
<dbReference type="Pfam" id="PF01124">
    <property type="entry name" value="MAPEG"/>
    <property type="match status" value="1"/>
</dbReference>
<feature type="transmembrane region" description="Helical" evidence="5">
    <location>
        <begin position="108"/>
        <end position="129"/>
    </location>
</feature>
<keyword evidence="4 5" id="KW-0472">Membrane</keyword>
<keyword evidence="2 5" id="KW-0812">Transmembrane</keyword>
<comment type="subcellular location">
    <subcellularLocation>
        <location evidence="1">Membrane</location>
    </subcellularLocation>
</comment>
<dbReference type="InterPro" id="IPR023352">
    <property type="entry name" value="MAPEG-like_dom_sf"/>
</dbReference>
<protein>
    <recommendedName>
        <fullName evidence="8">MAPEG family protein</fullName>
    </recommendedName>
</protein>
<evidence type="ECO:0000256" key="1">
    <source>
        <dbReference type="ARBA" id="ARBA00004370"/>
    </source>
</evidence>
<gene>
    <name evidence="6" type="ORF">GCM10022278_15030</name>
</gene>
<evidence type="ECO:0000256" key="3">
    <source>
        <dbReference type="ARBA" id="ARBA00022989"/>
    </source>
</evidence>